<comment type="caution">
    <text evidence="7">The sequence shown here is derived from an EMBL/GenBank/DDBJ whole genome shotgun (WGS) entry which is preliminary data.</text>
</comment>
<organism evidence="7 8">
    <name type="scientific">Luteimonas notoginsengisoli</name>
    <dbReference type="NCBI Taxonomy" id="1578200"/>
    <lineage>
        <taxon>Bacteria</taxon>
        <taxon>Pseudomonadati</taxon>
        <taxon>Pseudomonadota</taxon>
        <taxon>Gammaproteobacteria</taxon>
        <taxon>Lysobacterales</taxon>
        <taxon>Lysobacteraceae</taxon>
        <taxon>Luteimonas</taxon>
    </lineage>
</organism>
<dbReference type="Proteomes" id="UP001595724">
    <property type="component" value="Unassembled WGS sequence"/>
</dbReference>
<dbReference type="InterPro" id="IPR036714">
    <property type="entry name" value="SDH_sf"/>
</dbReference>
<keyword evidence="5" id="KW-0963">Cytoplasm</keyword>
<dbReference type="InterPro" id="IPR005631">
    <property type="entry name" value="SDH"/>
</dbReference>
<keyword evidence="6" id="KW-0143">Chaperone</keyword>
<evidence type="ECO:0000256" key="5">
    <source>
        <dbReference type="ARBA" id="ARBA00022490"/>
    </source>
</evidence>
<dbReference type="PANTHER" id="PTHR39585:SF1">
    <property type="entry name" value="FAD ASSEMBLY FACTOR SDHE"/>
    <property type="match status" value="1"/>
</dbReference>
<dbReference type="InterPro" id="IPR050531">
    <property type="entry name" value="SdhE_FAD_assembly_factor"/>
</dbReference>
<evidence type="ECO:0000256" key="6">
    <source>
        <dbReference type="ARBA" id="ARBA00023186"/>
    </source>
</evidence>
<evidence type="ECO:0000256" key="4">
    <source>
        <dbReference type="ARBA" id="ARBA00019418"/>
    </source>
</evidence>
<keyword evidence="8" id="KW-1185">Reference proteome</keyword>
<evidence type="ECO:0000313" key="7">
    <source>
        <dbReference type="EMBL" id="MFC3661029.1"/>
    </source>
</evidence>
<comment type="subcellular location">
    <subcellularLocation>
        <location evidence="2">Cytoplasm</location>
    </subcellularLocation>
</comment>
<gene>
    <name evidence="7" type="ORF">ACFOM9_13245</name>
</gene>
<dbReference type="Pfam" id="PF03937">
    <property type="entry name" value="Sdh5"/>
    <property type="match status" value="1"/>
</dbReference>
<evidence type="ECO:0000313" key="8">
    <source>
        <dbReference type="Proteomes" id="UP001595724"/>
    </source>
</evidence>
<accession>A0ABV7UVH6</accession>
<dbReference type="EMBL" id="JBHRYF010000009">
    <property type="protein sequence ID" value="MFC3661029.1"/>
    <property type="molecule type" value="Genomic_DNA"/>
</dbReference>
<evidence type="ECO:0000256" key="3">
    <source>
        <dbReference type="ARBA" id="ARBA00008571"/>
    </source>
</evidence>
<dbReference type="SUPFAM" id="SSF109910">
    <property type="entry name" value="YgfY-like"/>
    <property type="match status" value="1"/>
</dbReference>
<name>A0ABV7UVH6_9GAMM</name>
<sequence>MSAASPGDEAELRRLRWRCRRGMRELDQLLNRWLDRQWPASSEAERGVFLRLLACEDDKLWRWFLGHENAPDAALDSLVQRIRTLSP</sequence>
<dbReference type="PANTHER" id="PTHR39585">
    <property type="entry name" value="FAD ASSEMBLY FACTOR SDHE"/>
    <property type="match status" value="1"/>
</dbReference>
<proteinExistence type="inferred from homology"/>
<protein>
    <recommendedName>
        <fullName evidence="4">FAD assembly factor SdhE</fullName>
    </recommendedName>
</protein>
<dbReference type="Gene3D" id="1.10.150.250">
    <property type="entry name" value="Flavinator of succinate dehydrogenase"/>
    <property type="match status" value="1"/>
</dbReference>
<reference evidence="8" key="1">
    <citation type="journal article" date="2019" name="Int. J. Syst. Evol. Microbiol.">
        <title>The Global Catalogue of Microorganisms (GCM) 10K type strain sequencing project: providing services to taxonomists for standard genome sequencing and annotation.</title>
        <authorList>
            <consortium name="The Broad Institute Genomics Platform"/>
            <consortium name="The Broad Institute Genome Sequencing Center for Infectious Disease"/>
            <person name="Wu L."/>
            <person name="Ma J."/>
        </authorList>
    </citation>
    <scope>NUCLEOTIDE SEQUENCE [LARGE SCALE GENOMIC DNA]</scope>
    <source>
        <strain evidence="8">KCTC 42211</strain>
    </source>
</reference>
<evidence type="ECO:0000256" key="2">
    <source>
        <dbReference type="ARBA" id="ARBA00004496"/>
    </source>
</evidence>
<dbReference type="RefSeq" id="WP_386711662.1">
    <property type="nucleotide sequence ID" value="NZ_JBHRYF010000009.1"/>
</dbReference>
<evidence type="ECO:0000256" key="1">
    <source>
        <dbReference type="ARBA" id="ARBA00003135"/>
    </source>
</evidence>
<comment type="function">
    <text evidence="1">An FAD assembly protein, which accelerates covalent attachment of the cofactor into other proteins. Plays an essential role in the assembly of succinate dehydrogenase (SDH, respiratory complex II), an enzyme complex that is a component of both the tricarboxylic acid cycle and the electron transport chain, and which couples the oxidation of succinate to fumarate with the reduction of ubiquinone (coenzyme Q) to ubiquinol. Required for flavinylation (covalent attachment of FAD) of the flavoprotein subunit SdhA of SDH and other flavinylated proteins as well.</text>
</comment>
<comment type="similarity">
    <text evidence="3">Belongs to the SdhE FAD assembly factor family.</text>
</comment>